<keyword evidence="2" id="KW-0732">Signal</keyword>
<dbReference type="EMBL" id="VNHM01000014">
    <property type="protein sequence ID" value="TYO94522.1"/>
    <property type="molecule type" value="Genomic_DNA"/>
</dbReference>
<keyword evidence="5" id="KW-1185">Reference proteome</keyword>
<dbReference type="InterPro" id="IPR036582">
    <property type="entry name" value="Mao_N_sf"/>
</dbReference>
<evidence type="ECO:0000259" key="3">
    <source>
        <dbReference type="Pfam" id="PF07833"/>
    </source>
</evidence>
<sequence length="356" mass="39184">MRKVLIVPLIAVIMLAMTAAMAMADSKEQIDVYDHQKQLVKSVVFIVGFEQYFVDGQTPGISMDAKPFIETGRTFVPIRYLSNALGVTDDYIGWESPKVTLDEPGFPVVELAVGSKTIKSDGQAQTMDVSPLLREGRTYLPARWVAEALGYEVEWDAQNQVVLCWPKGAAKPDVSSIIQYIKNQTPAVPVAPVQPTQPELPAGPAGETRPFSGKPLDPNDYVVAERKAIPAEFKLPGASIMEMTVEELRQKPVMMGEANDYKIIYSVDVQKDMIYVKQAATGLAPARLILAKDNDLSVQRDNTLKKYSSNPFTHGYYVSLEADPGGGTKIEDVTHVILLYYDQALAIKNPLYKGGK</sequence>
<proteinExistence type="predicted"/>
<gene>
    <name evidence="4" type="ORF">LX24_02358</name>
</gene>
<dbReference type="Pfam" id="PF07833">
    <property type="entry name" value="Cu_amine_oxidN1"/>
    <property type="match status" value="1"/>
</dbReference>
<evidence type="ECO:0000256" key="2">
    <source>
        <dbReference type="SAM" id="SignalP"/>
    </source>
</evidence>
<reference evidence="4 5" key="1">
    <citation type="submission" date="2019-07" db="EMBL/GenBank/DDBJ databases">
        <title>Genomic Encyclopedia of Type Strains, Phase I: the one thousand microbial genomes (KMG-I) project.</title>
        <authorList>
            <person name="Kyrpides N."/>
        </authorList>
    </citation>
    <scope>NUCLEOTIDE SEQUENCE [LARGE SCALE GENOMIC DNA]</scope>
    <source>
        <strain evidence="4 5">DSM 6562</strain>
    </source>
</reference>
<name>A0A5S4ZR76_9FIRM</name>
<feature type="signal peptide" evidence="2">
    <location>
        <begin position="1"/>
        <end position="24"/>
    </location>
</feature>
<feature type="domain" description="Copper amine oxidase-like N-terminal" evidence="3">
    <location>
        <begin position="54"/>
        <end position="162"/>
    </location>
</feature>
<feature type="region of interest" description="Disordered" evidence="1">
    <location>
        <begin position="189"/>
        <end position="215"/>
    </location>
</feature>
<dbReference type="Proteomes" id="UP000323166">
    <property type="component" value="Unassembled WGS sequence"/>
</dbReference>
<dbReference type="Gene3D" id="3.30.457.10">
    <property type="entry name" value="Copper amine oxidase-like, N-terminal domain"/>
    <property type="match status" value="2"/>
</dbReference>
<evidence type="ECO:0000313" key="4">
    <source>
        <dbReference type="EMBL" id="TYO94522.1"/>
    </source>
</evidence>
<dbReference type="RefSeq" id="WP_166512325.1">
    <property type="nucleotide sequence ID" value="NZ_VNHM01000014.1"/>
</dbReference>
<dbReference type="SUPFAM" id="SSF55383">
    <property type="entry name" value="Copper amine oxidase, domain N"/>
    <property type="match status" value="2"/>
</dbReference>
<comment type="caution">
    <text evidence="4">The sequence shown here is derived from an EMBL/GenBank/DDBJ whole genome shotgun (WGS) entry which is preliminary data.</text>
</comment>
<organism evidence="4 5">
    <name type="scientific">Desulfallas thermosapovorans DSM 6562</name>
    <dbReference type="NCBI Taxonomy" id="1121431"/>
    <lineage>
        <taxon>Bacteria</taxon>
        <taxon>Bacillati</taxon>
        <taxon>Bacillota</taxon>
        <taxon>Clostridia</taxon>
        <taxon>Eubacteriales</taxon>
        <taxon>Desulfallaceae</taxon>
        <taxon>Desulfallas</taxon>
    </lineage>
</organism>
<feature type="chain" id="PRO_5024293282" evidence="2">
    <location>
        <begin position="25"/>
        <end position="356"/>
    </location>
</feature>
<dbReference type="InterPro" id="IPR012854">
    <property type="entry name" value="Cu_amine_oxidase-like_N"/>
</dbReference>
<accession>A0A5S4ZR76</accession>
<evidence type="ECO:0000256" key="1">
    <source>
        <dbReference type="SAM" id="MobiDB-lite"/>
    </source>
</evidence>
<protein>
    <submittedName>
        <fullName evidence="4">Copper amine oxidase-like protein</fullName>
    </submittedName>
</protein>
<evidence type="ECO:0000313" key="5">
    <source>
        <dbReference type="Proteomes" id="UP000323166"/>
    </source>
</evidence>
<dbReference type="AlphaFoldDB" id="A0A5S4ZR76"/>